<proteinExistence type="predicted"/>
<dbReference type="InterPro" id="IPR027417">
    <property type="entry name" value="P-loop_NTPase"/>
</dbReference>
<feature type="domain" description="Dynamin N-terminal" evidence="1">
    <location>
        <begin position="47"/>
        <end position="203"/>
    </location>
</feature>
<protein>
    <submittedName>
        <fullName evidence="2">GTPase</fullName>
    </submittedName>
</protein>
<gene>
    <name evidence="2" type="ORF">P9B03_01930</name>
</gene>
<accession>A0AAW9NFJ1</accession>
<name>A0AAW9NFJ1_9BACL</name>
<reference evidence="2 3" key="1">
    <citation type="submission" date="2023-03" db="EMBL/GenBank/DDBJ databases">
        <title>Bacillus Genome Sequencing.</title>
        <authorList>
            <person name="Dunlap C."/>
        </authorList>
    </citation>
    <scope>NUCLEOTIDE SEQUENCE [LARGE SCALE GENOMIC DNA]</scope>
    <source>
        <strain evidence="2 3">B-59205</strain>
    </source>
</reference>
<comment type="caution">
    <text evidence="2">The sequence shown here is derived from an EMBL/GenBank/DDBJ whole genome shotgun (WGS) entry which is preliminary data.</text>
</comment>
<dbReference type="InterPro" id="IPR045063">
    <property type="entry name" value="Dynamin_N"/>
</dbReference>
<dbReference type="SUPFAM" id="SSF52540">
    <property type="entry name" value="P-loop containing nucleoside triphosphate hydrolases"/>
    <property type="match status" value="1"/>
</dbReference>
<evidence type="ECO:0000313" key="2">
    <source>
        <dbReference type="EMBL" id="MEC1177229.1"/>
    </source>
</evidence>
<evidence type="ECO:0000259" key="1">
    <source>
        <dbReference type="Pfam" id="PF00350"/>
    </source>
</evidence>
<keyword evidence="3" id="KW-1185">Reference proteome</keyword>
<dbReference type="Gene3D" id="3.40.50.300">
    <property type="entry name" value="P-loop containing nucleotide triphosphate hydrolases"/>
    <property type="match status" value="1"/>
</dbReference>
<dbReference type="Pfam" id="PF00350">
    <property type="entry name" value="Dynamin_N"/>
    <property type="match status" value="1"/>
</dbReference>
<dbReference type="RefSeq" id="WP_326121492.1">
    <property type="nucleotide sequence ID" value="NZ_JARSFG010000003.1"/>
</dbReference>
<dbReference type="Proteomes" id="UP001344888">
    <property type="component" value="Unassembled WGS sequence"/>
</dbReference>
<dbReference type="EMBL" id="JARSFG010000003">
    <property type="protein sequence ID" value="MEC1177229.1"/>
    <property type="molecule type" value="Genomic_DNA"/>
</dbReference>
<dbReference type="AlphaFoldDB" id="A0AAW9NFJ1"/>
<sequence>MEQNSLHQLIERMKPLHVMLEQNTYITNTTRRLKLIIEDAQEKEALLFLGKERVGKTTLINALLGRELLSVSTKNPTSVNTFIKYGERECVKAYFLDGMIATFDIDKIQLLTTGDTFSAQIIREHLDYIEVYVQHELLRHATIVDTVALQVGADNTAYFSSIVLERVQEVFWVLRNGSAATMEEYNLLVKMNERNIKPYFIVNAVEQRDATTQDFVKEELAKYSELCRGMMTVSAVQAIEAKKTNNTQLLIDANVTQLTQIVKEAGNDPSKKLQHTAQRFSRWLRRFQRELQMIPQRDPYLSAFASVKKYVEEASVEFSLQQRDMAILGAFEEEYKQASQVLKSVQTLYQLLQVLATELYLRDETIEQFEAQAIAYQETVRDYRKQHAEYTQLFTQVDKQFEKTYELHLVEGLNNGVELSDYFKEQIERLDGLQQHCTELFTTIKEKEKDIFGQLYAVQNHITALAAERLKAILQQVNDLSRQQLRERTYMQSYSDKLNEFTCIIEAQSFVRDAIRPFLQTENKLLSNEELEATLATIDAIATLKLPHQILNEQMPSLLSEHTIIKCDFDSKYKLQPLHLTEADVVSAELPELPAKLML</sequence>
<evidence type="ECO:0000313" key="3">
    <source>
        <dbReference type="Proteomes" id="UP001344888"/>
    </source>
</evidence>
<organism evidence="2 3">
    <name type="scientific">Metasolibacillus meyeri</name>
    <dbReference type="NCBI Taxonomy" id="1071052"/>
    <lineage>
        <taxon>Bacteria</taxon>
        <taxon>Bacillati</taxon>
        <taxon>Bacillota</taxon>
        <taxon>Bacilli</taxon>
        <taxon>Bacillales</taxon>
        <taxon>Caryophanaceae</taxon>
        <taxon>Metasolibacillus</taxon>
    </lineage>
</organism>